<evidence type="ECO:0000313" key="7">
    <source>
        <dbReference type="Proteomes" id="UP000199727"/>
    </source>
</evidence>
<feature type="domain" description="Nucleoside phosphorylase" evidence="5">
    <location>
        <begin position="68"/>
        <end position="314"/>
    </location>
</feature>
<proteinExistence type="inferred from homology"/>
<dbReference type="PROSITE" id="PS01240">
    <property type="entry name" value="PNP_MTAP_2"/>
    <property type="match status" value="1"/>
</dbReference>
<comment type="function">
    <text evidence="4">Catalyzes the reversible phosphorylation of S-methyl-5'-thioadenosine (MTA) to adenine and 5-methylthioribose-1-phosphate. Involved in the breakdown of MTA, a major by-product of polyamine biosynthesis. Responsible for the first step in the methionine salvage pathway after MTA has been generated from S-adenosylmethionine. Has broad substrate specificity with 6-aminopurine nucleosides as preferred substrates.</text>
</comment>
<comment type="caution">
    <text evidence="6">The sequence shown here is derived from an EMBL/GenBank/DDBJ whole genome shotgun (WGS) entry which is preliminary data.</text>
</comment>
<dbReference type="GO" id="GO:0006166">
    <property type="term" value="P:purine ribonucleoside salvage"/>
    <property type="evidence" value="ECO:0007669"/>
    <property type="project" value="UniProtKB-KW"/>
</dbReference>
<feature type="site" description="Important for substrate specificity" evidence="4">
    <location>
        <position position="237"/>
    </location>
</feature>
<feature type="binding site" evidence="4">
    <location>
        <position position="74"/>
    </location>
    <ligand>
        <name>phosphate</name>
        <dbReference type="ChEBI" id="CHEBI:43474"/>
    </ligand>
</feature>
<dbReference type="PANTHER" id="PTHR42679">
    <property type="entry name" value="S-METHYL-5'-THIOADENOSINE PHOSPHORYLASE"/>
    <property type="match status" value="1"/>
</dbReference>
<comment type="similarity">
    <text evidence="4">Belongs to the PNP/MTAP phosphorylase family. MTAP subfamily.</text>
</comment>
<feature type="site" description="Important for substrate specificity" evidence="4">
    <location>
        <position position="292"/>
    </location>
</feature>
<dbReference type="OrthoDB" id="431409at2759"/>
<feature type="binding site" evidence="4">
    <location>
        <begin position="117"/>
        <end position="118"/>
    </location>
    <ligand>
        <name>phosphate</name>
        <dbReference type="ChEBI" id="CHEBI:43474"/>
    </ligand>
</feature>
<comment type="subcellular location">
    <subcellularLocation>
        <location evidence="4">Cytoplasm</location>
    </subcellularLocation>
    <subcellularLocation>
        <location evidence="4">Nucleus</location>
    </subcellularLocation>
</comment>
<protein>
    <recommendedName>
        <fullName evidence="4">S-methyl-5'-thioadenosine phosphorylase</fullName>
        <ecNumber evidence="4">2.4.2.28</ecNumber>
    </recommendedName>
    <alternativeName>
        <fullName evidence="4">5'-methylthioadenosine phosphorylase</fullName>
        <shortName evidence="4">MTA phosphorylase</shortName>
        <shortName evidence="4">MTAP</shortName>
        <shortName evidence="4">MTAPase</shortName>
    </alternativeName>
</protein>
<dbReference type="AlphaFoldDB" id="A0A854QLL8"/>
<dbReference type="UniPathway" id="UPA00904">
    <property type="reaction ID" value="UER00873"/>
</dbReference>
<evidence type="ECO:0000259" key="5">
    <source>
        <dbReference type="Pfam" id="PF01048"/>
    </source>
</evidence>
<dbReference type="EMBL" id="AMKT01000005">
    <property type="protein sequence ID" value="OXG30329.1"/>
    <property type="molecule type" value="Genomic_DNA"/>
</dbReference>
<dbReference type="Pfam" id="PF01048">
    <property type="entry name" value="PNP_UDP_1"/>
    <property type="match status" value="1"/>
</dbReference>
<organism evidence="6 7">
    <name type="scientific">Cryptococcus neoformans Tu259-1</name>
    <dbReference type="NCBI Taxonomy" id="1230072"/>
    <lineage>
        <taxon>Eukaryota</taxon>
        <taxon>Fungi</taxon>
        <taxon>Dikarya</taxon>
        <taxon>Basidiomycota</taxon>
        <taxon>Agaricomycotina</taxon>
        <taxon>Tremellomycetes</taxon>
        <taxon>Tremellales</taxon>
        <taxon>Cryptococcaceae</taxon>
        <taxon>Cryptococcus</taxon>
        <taxon>Cryptococcus neoformans species complex</taxon>
    </lineage>
</organism>
<dbReference type="SUPFAM" id="SSF53167">
    <property type="entry name" value="Purine and uridine phosphorylases"/>
    <property type="match status" value="1"/>
</dbReference>
<comment type="subunit">
    <text evidence="4">Homotrimer.</text>
</comment>
<dbReference type="HAMAP" id="MF_01963">
    <property type="entry name" value="MTAP"/>
    <property type="match status" value="1"/>
</dbReference>
<comment type="catalytic activity">
    <reaction evidence="4">
        <text>S-methyl-5'-thioadenosine + phosphate = 5-(methylsulfanyl)-alpha-D-ribose 1-phosphate + adenine</text>
        <dbReference type="Rhea" id="RHEA:11852"/>
        <dbReference type="ChEBI" id="CHEBI:16708"/>
        <dbReference type="ChEBI" id="CHEBI:17509"/>
        <dbReference type="ChEBI" id="CHEBI:43474"/>
        <dbReference type="ChEBI" id="CHEBI:58533"/>
        <dbReference type="EC" id="2.4.2.28"/>
    </reaction>
</comment>
<dbReference type="InterPro" id="IPR018099">
    <property type="entry name" value="Purine_phosphorylase-2_CS"/>
</dbReference>
<gene>
    <name evidence="6" type="ORF">C361_00162</name>
</gene>
<keyword evidence="4" id="KW-0539">Nucleus</keyword>
<feature type="binding site" evidence="4">
    <location>
        <begin position="279"/>
        <end position="281"/>
    </location>
    <ligand>
        <name>substrate</name>
    </ligand>
</feature>
<sequence length="362" mass="40239">MYLNGLLHDRDVDAANSSLFYFVQIFIHKLCMRLFHLSRHLIQYRTFPLNRITSSAYSKMENNEKVFVGCIGGSGLYHLDNLTFVKTIHIETPWGKPSSPINISSLPSGALVAFISRHGSHHSITPSEVPCRANIAALKHIGCEAIIAFSAVGSLREDIAPGHFIIPDQIIDRTKGIREDTFFRGEGLVVHSMFGEPFSQKLNAFVAPRVEKILKETGDVVLHTGKTVVCMEGPAFSTRAESLMYRQWGGDIINMSVIPEAKLAREAELDYTLICTSTDFDAWRTGYEPVTVEEVVKVLQTNAGKSRAVAAGILQDVHDAVVEGKTFTDIKGSMKFACVTRKDIQPETARKKLSYILPYFSD</sequence>
<evidence type="ECO:0000256" key="4">
    <source>
        <dbReference type="HAMAP-Rule" id="MF_03155"/>
    </source>
</evidence>
<dbReference type="Gene3D" id="3.40.50.1580">
    <property type="entry name" value="Nucleoside phosphorylase domain"/>
    <property type="match status" value="1"/>
</dbReference>
<accession>A0A854QLL8</accession>
<dbReference type="InterPro" id="IPR035994">
    <property type="entry name" value="Nucleoside_phosphorylase_sf"/>
</dbReference>
<dbReference type="EC" id="2.4.2.28" evidence="4"/>
<keyword evidence="2 4" id="KW-0808">Transferase</keyword>
<dbReference type="GO" id="GO:0017061">
    <property type="term" value="F:S-methyl-5-thioadenosine phosphorylase activity"/>
    <property type="evidence" value="ECO:0007669"/>
    <property type="project" value="UniProtKB-UniRule"/>
</dbReference>
<comment type="pathway">
    <text evidence="4">Amino-acid biosynthesis; L-methionine biosynthesis via salvage pathway; S-methyl-5-thio-alpha-D-ribose 1-phosphate from S-methyl-5'-thioadenosine (phosphorylase route): step 1/1.</text>
</comment>
<name>A0A854QLL8_CRYNE</name>
<dbReference type="CDD" id="cd09010">
    <property type="entry name" value="MTAP_SsMTAPII_like_MTIP"/>
    <property type="match status" value="1"/>
</dbReference>
<keyword evidence="4" id="KW-0963">Cytoplasm</keyword>
<keyword evidence="3 4" id="KW-0660">Purine salvage</keyword>
<dbReference type="FunFam" id="3.40.50.1580:FF:000008">
    <property type="entry name" value="S-methyl-5'-thioadenosine phosphorylase"/>
    <property type="match status" value="1"/>
</dbReference>
<evidence type="ECO:0000256" key="2">
    <source>
        <dbReference type="ARBA" id="ARBA00022679"/>
    </source>
</evidence>
<feature type="binding site" evidence="4">
    <location>
        <position position="255"/>
    </location>
    <ligand>
        <name>substrate</name>
    </ligand>
</feature>
<dbReference type="Proteomes" id="UP000199727">
    <property type="component" value="Unassembled WGS sequence"/>
</dbReference>
<feature type="binding site" evidence="4">
    <location>
        <begin position="150"/>
        <end position="151"/>
    </location>
    <ligand>
        <name>phosphate</name>
        <dbReference type="ChEBI" id="CHEBI:43474"/>
    </ligand>
</feature>
<evidence type="ECO:0000256" key="1">
    <source>
        <dbReference type="ARBA" id="ARBA00022676"/>
    </source>
</evidence>
<evidence type="ECO:0000256" key="3">
    <source>
        <dbReference type="ARBA" id="ARBA00022726"/>
    </source>
</evidence>
<dbReference type="InterPro" id="IPR000845">
    <property type="entry name" value="Nucleoside_phosphorylase_d"/>
</dbReference>
<evidence type="ECO:0000313" key="6">
    <source>
        <dbReference type="EMBL" id="OXG30329.1"/>
    </source>
</evidence>
<reference evidence="6 7" key="1">
    <citation type="submission" date="2017-06" db="EMBL/GenBank/DDBJ databases">
        <title>Global population genomics of the pathogenic fungus Cryptococcus neoformans var. grubii.</title>
        <authorList>
            <person name="Cuomo C."/>
            <person name="Litvintseva A."/>
            <person name="Chen Y."/>
            <person name="Young S."/>
            <person name="Zeng Q."/>
            <person name="Chapman S."/>
            <person name="Gujja S."/>
            <person name="Saif S."/>
            <person name="Birren B."/>
        </authorList>
    </citation>
    <scope>NUCLEOTIDE SEQUENCE [LARGE SCALE GENOMIC DNA]</scope>
    <source>
        <strain evidence="6 7">Tu259-1</strain>
    </source>
</reference>
<dbReference type="InterPro" id="IPR010044">
    <property type="entry name" value="MTAP"/>
</dbReference>
<dbReference type="GO" id="GO:0005829">
    <property type="term" value="C:cytosol"/>
    <property type="evidence" value="ECO:0007669"/>
    <property type="project" value="TreeGrafter"/>
</dbReference>
<dbReference type="GO" id="GO:0005634">
    <property type="term" value="C:nucleus"/>
    <property type="evidence" value="ECO:0007669"/>
    <property type="project" value="UniProtKB-SubCell"/>
</dbReference>
<dbReference type="GO" id="GO:0019509">
    <property type="term" value="P:L-methionine salvage from methylthioadenosine"/>
    <property type="evidence" value="ECO:0007669"/>
    <property type="project" value="UniProtKB-UniRule"/>
</dbReference>
<feature type="binding site" evidence="4">
    <location>
        <position position="256"/>
    </location>
    <ligand>
        <name>phosphate</name>
        <dbReference type="ChEBI" id="CHEBI:43474"/>
    </ligand>
</feature>
<dbReference type="PANTHER" id="PTHR42679:SF2">
    <property type="entry name" value="S-METHYL-5'-THIOADENOSINE PHOSPHORYLASE"/>
    <property type="match status" value="1"/>
</dbReference>
<keyword evidence="1 4" id="KW-0328">Glycosyltransferase</keyword>